<feature type="transmembrane region" description="Helical" evidence="1">
    <location>
        <begin position="153"/>
        <end position="174"/>
    </location>
</feature>
<feature type="transmembrane region" description="Helical" evidence="1">
    <location>
        <begin position="7"/>
        <end position="25"/>
    </location>
</feature>
<feature type="transmembrane region" description="Helical" evidence="1">
    <location>
        <begin position="118"/>
        <end position="141"/>
    </location>
</feature>
<dbReference type="GO" id="GO:0004175">
    <property type="term" value="F:endopeptidase activity"/>
    <property type="evidence" value="ECO:0007669"/>
    <property type="project" value="UniProtKB-ARBA"/>
</dbReference>
<accession>A0A919VFR1</accession>
<dbReference type="AlphaFoldDB" id="A0A919VFR1"/>
<feature type="transmembrane region" description="Helical" evidence="1">
    <location>
        <begin position="298"/>
        <end position="320"/>
    </location>
</feature>
<organism evidence="3 4">
    <name type="scientific">Clostridium polyendosporum</name>
    <dbReference type="NCBI Taxonomy" id="69208"/>
    <lineage>
        <taxon>Bacteria</taxon>
        <taxon>Bacillati</taxon>
        <taxon>Bacillota</taxon>
        <taxon>Clostridia</taxon>
        <taxon>Eubacteriales</taxon>
        <taxon>Clostridiaceae</taxon>
        <taxon>Clostridium</taxon>
    </lineage>
</organism>
<keyword evidence="4" id="KW-1185">Reference proteome</keyword>
<dbReference type="GO" id="GO:0080120">
    <property type="term" value="P:CAAX-box protein maturation"/>
    <property type="evidence" value="ECO:0007669"/>
    <property type="project" value="UniProtKB-ARBA"/>
</dbReference>
<dbReference type="Proteomes" id="UP000679179">
    <property type="component" value="Unassembled WGS sequence"/>
</dbReference>
<keyword evidence="1" id="KW-1133">Transmembrane helix</keyword>
<comment type="caution">
    <text evidence="3">The sequence shown here is derived from an EMBL/GenBank/DDBJ whole genome shotgun (WGS) entry which is preliminary data.</text>
</comment>
<dbReference type="InterPro" id="IPR003675">
    <property type="entry name" value="Rce1/LyrA-like_dom"/>
</dbReference>
<proteinExistence type="predicted"/>
<feature type="transmembrane region" description="Helical" evidence="1">
    <location>
        <begin position="78"/>
        <end position="102"/>
    </location>
</feature>
<protein>
    <recommendedName>
        <fullName evidence="2">CAAX prenyl protease 2/Lysostaphin resistance protein A-like domain-containing protein</fullName>
    </recommendedName>
</protein>
<evidence type="ECO:0000256" key="1">
    <source>
        <dbReference type="SAM" id="Phobius"/>
    </source>
</evidence>
<evidence type="ECO:0000313" key="4">
    <source>
        <dbReference type="Proteomes" id="UP000679179"/>
    </source>
</evidence>
<keyword evidence="1" id="KW-0812">Transmembrane</keyword>
<dbReference type="RefSeq" id="WP_212905250.1">
    <property type="nucleotide sequence ID" value="NZ_BOPZ01000044.1"/>
</dbReference>
<reference evidence="3" key="1">
    <citation type="submission" date="2021-03" db="EMBL/GenBank/DDBJ databases">
        <title>Taxonomic study of Clostridium polyendosporum from meadow-gley soil under rice.</title>
        <authorList>
            <person name="Kobayashi H."/>
            <person name="Tanizawa Y."/>
            <person name="Yagura M."/>
        </authorList>
    </citation>
    <scope>NUCLEOTIDE SEQUENCE</scope>
    <source>
        <strain evidence="3">JCM 30710</strain>
    </source>
</reference>
<evidence type="ECO:0000313" key="3">
    <source>
        <dbReference type="EMBL" id="GIM30584.1"/>
    </source>
</evidence>
<dbReference type="Pfam" id="PF02517">
    <property type="entry name" value="Rce1-like"/>
    <property type="match status" value="1"/>
</dbReference>
<keyword evidence="1" id="KW-0472">Membrane</keyword>
<feature type="transmembrane region" description="Helical" evidence="1">
    <location>
        <begin position="37"/>
        <end position="58"/>
    </location>
</feature>
<name>A0A919VFR1_9CLOT</name>
<gene>
    <name evidence="3" type="ORF">CPJCM30710_32500</name>
</gene>
<feature type="transmembrane region" description="Helical" evidence="1">
    <location>
        <begin position="238"/>
        <end position="259"/>
    </location>
</feature>
<sequence>MKPVFRANLYFLIVLLLEIIGPYFLKTPLTSVNLDVGQVLVVVHIILFIIPAILYVFITKSSIKKTFRFNKITLKEGLLSVVVGFLAQPIIIFFSIISSFFFENDVAKFVESMGNVPYWMMLLIIAVTPAITEEITIRGVILSGYNNKKRITTALITGLMFGMFHLNAQQFLYATVLGALFAYMVRITNSIFVSMICHFTINGIQVTMQKLISTFIKVSKPEEYSLVTLPLSDKLNMVAISGFIAVIFTALIVIVITWMEKISKARGVEDSYETEQYETLRIGTGVESTLVLNHERTINIPFIVSIVVYIAYMAITLSFFKS</sequence>
<dbReference type="EMBL" id="BOPZ01000044">
    <property type="protein sequence ID" value="GIM30584.1"/>
    <property type="molecule type" value="Genomic_DNA"/>
</dbReference>
<feature type="domain" description="CAAX prenyl protease 2/Lysostaphin resistance protein A-like" evidence="2">
    <location>
        <begin position="118"/>
        <end position="203"/>
    </location>
</feature>
<evidence type="ECO:0000259" key="2">
    <source>
        <dbReference type="Pfam" id="PF02517"/>
    </source>
</evidence>